<dbReference type="Proteomes" id="UP000887576">
    <property type="component" value="Unplaced"/>
</dbReference>
<reference evidence="2" key="1">
    <citation type="submission" date="2022-11" db="UniProtKB">
        <authorList>
            <consortium name="WormBaseParasite"/>
        </authorList>
    </citation>
    <scope>IDENTIFICATION</scope>
</reference>
<protein>
    <submittedName>
        <fullName evidence="2">Uncharacterized protein</fullName>
    </submittedName>
</protein>
<evidence type="ECO:0000313" key="1">
    <source>
        <dbReference type="Proteomes" id="UP000887576"/>
    </source>
</evidence>
<evidence type="ECO:0000313" key="2">
    <source>
        <dbReference type="WBParaSite" id="JU765_v2.g13443.t1"/>
    </source>
</evidence>
<sequence>MKKRRGQEQGSGRLKPVGRPATVEGRGQESTNWQIRKAIDYALFKIWNLTIELKWHDDRIKNPEPKIIIQGSYIKNLEKAMECLDFILENARSYIKNLEKALECLDFILENARMITELSINIGINNGTRYLEPLLTKFLNRENVSLEILKIRRRYIGETFPIISDLIYENSETLRIIGKIGLQEAVESFTDKIKLERLSLMNFDLITDDI</sequence>
<accession>A0AC34Q6H8</accession>
<proteinExistence type="predicted"/>
<organism evidence="1 2">
    <name type="scientific">Panagrolaimus sp. JU765</name>
    <dbReference type="NCBI Taxonomy" id="591449"/>
    <lineage>
        <taxon>Eukaryota</taxon>
        <taxon>Metazoa</taxon>
        <taxon>Ecdysozoa</taxon>
        <taxon>Nematoda</taxon>
        <taxon>Chromadorea</taxon>
        <taxon>Rhabditida</taxon>
        <taxon>Tylenchina</taxon>
        <taxon>Panagrolaimomorpha</taxon>
        <taxon>Panagrolaimoidea</taxon>
        <taxon>Panagrolaimidae</taxon>
        <taxon>Panagrolaimus</taxon>
    </lineage>
</organism>
<dbReference type="WBParaSite" id="JU765_v2.g13443.t1">
    <property type="protein sequence ID" value="JU765_v2.g13443.t1"/>
    <property type="gene ID" value="JU765_v2.g13443"/>
</dbReference>
<name>A0AC34Q6H8_9BILA</name>